<evidence type="ECO:0000313" key="9">
    <source>
        <dbReference type="EMBL" id="GHB32341.1"/>
    </source>
</evidence>
<dbReference type="Pfam" id="PF07980">
    <property type="entry name" value="SusD_RagB"/>
    <property type="match status" value="1"/>
</dbReference>
<keyword evidence="6" id="KW-0802">TPR repeat</keyword>
<evidence type="ECO:0000256" key="3">
    <source>
        <dbReference type="ARBA" id="ARBA00022729"/>
    </source>
</evidence>
<feature type="domain" description="SusD-like N-terminal" evidence="8">
    <location>
        <begin position="23"/>
        <end position="227"/>
    </location>
</feature>
<dbReference type="InterPro" id="IPR019734">
    <property type="entry name" value="TPR_rpt"/>
</dbReference>
<keyword evidence="3" id="KW-0732">Signal</keyword>
<evidence type="ECO:0000256" key="4">
    <source>
        <dbReference type="ARBA" id="ARBA00023136"/>
    </source>
</evidence>
<dbReference type="RefSeq" id="WP_189579535.1">
    <property type="nucleotide sequence ID" value="NZ_BMYF01000005.1"/>
</dbReference>
<keyword evidence="5" id="KW-0998">Cell outer membrane</keyword>
<dbReference type="EMBL" id="BMYF01000005">
    <property type="protein sequence ID" value="GHB32341.1"/>
    <property type="molecule type" value="Genomic_DNA"/>
</dbReference>
<evidence type="ECO:0000256" key="5">
    <source>
        <dbReference type="ARBA" id="ARBA00023237"/>
    </source>
</evidence>
<dbReference type="AlphaFoldDB" id="A0A8J3CWN6"/>
<dbReference type="Proteomes" id="UP000642809">
    <property type="component" value="Unassembled WGS sequence"/>
</dbReference>
<keyword evidence="4" id="KW-0472">Membrane</keyword>
<sequence>MKTNILYLIFISALSCLLFSCDDFLDFKPRLELEVPENLDELRALLSNEQRMNEGAVIDMIASDDFYHTRDFIDSQDNPLYFNAYKRLLTPDMYGDAIQPEWTILYSQIYTANFCLQQINNIPRTSGNAVEWDQVKGMALFKRAYAYSELLKIFAPILTEQTASVESIPLVLIADINTIESFTALEKIYEQLFIDLLEAEPLLNDIPDIRTRASKSSVYALKARVYLSINEFEKALTEIDKSLAIDDRLIDFNKLNPALNFPIGIDNEEFIYYRFSGVYGQLNSNPEARIDTLLFASYENNDLRKTIYFFRNPAGNINFKGQFTGRSNYFVGLSVSESLLVKAECEARLGNLPGAFDALNKLLESRFLSGTFKPLKPSDFDDPLGLILQERRKELLFRGLRWSDLKRFLGNRDEWFPLKRVLGVDTLVMQNSKEAFVFPVPLEEFTNR</sequence>
<evidence type="ECO:0000259" key="7">
    <source>
        <dbReference type="Pfam" id="PF07980"/>
    </source>
</evidence>
<comment type="similarity">
    <text evidence="2">Belongs to the SusD family.</text>
</comment>
<dbReference type="InterPro" id="IPR011990">
    <property type="entry name" value="TPR-like_helical_dom_sf"/>
</dbReference>
<evidence type="ECO:0000256" key="6">
    <source>
        <dbReference type="PROSITE-ProRule" id="PRU00339"/>
    </source>
</evidence>
<comment type="caution">
    <text evidence="9">The sequence shown here is derived from an EMBL/GenBank/DDBJ whole genome shotgun (WGS) entry which is preliminary data.</text>
</comment>
<gene>
    <name evidence="9" type="ORF">GCM10008106_11660</name>
</gene>
<feature type="domain" description="RagB/SusD" evidence="7">
    <location>
        <begin position="332"/>
        <end position="415"/>
    </location>
</feature>
<reference evidence="9" key="1">
    <citation type="journal article" date="2014" name="Int. J. Syst. Evol. Microbiol.">
        <title>Complete genome sequence of Corynebacterium casei LMG S-19264T (=DSM 44701T), isolated from a smear-ripened cheese.</title>
        <authorList>
            <consortium name="US DOE Joint Genome Institute (JGI-PGF)"/>
            <person name="Walter F."/>
            <person name="Albersmeier A."/>
            <person name="Kalinowski J."/>
            <person name="Ruckert C."/>
        </authorList>
    </citation>
    <scope>NUCLEOTIDE SEQUENCE</scope>
    <source>
        <strain evidence="9">KCTC 23224</strain>
    </source>
</reference>
<comment type="subcellular location">
    <subcellularLocation>
        <location evidence="1">Cell outer membrane</location>
    </subcellularLocation>
</comment>
<dbReference type="PROSITE" id="PS50005">
    <property type="entry name" value="TPR"/>
    <property type="match status" value="1"/>
</dbReference>
<dbReference type="PROSITE" id="PS51257">
    <property type="entry name" value="PROKAR_LIPOPROTEIN"/>
    <property type="match status" value="1"/>
</dbReference>
<protein>
    <submittedName>
        <fullName evidence="9">Membrane protein</fullName>
    </submittedName>
</protein>
<dbReference type="InterPro" id="IPR033985">
    <property type="entry name" value="SusD-like_N"/>
</dbReference>
<accession>A0A8J3CWN6</accession>
<organism evidence="9 10">
    <name type="scientific">Mongoliitalea lutea</name>
    <dbReference type="NCBI Taxonomy" id="849756"/>
    <lineage>
        <taxon>Bacteria</taxon>
        <taxon>Pseudomonadati</taxon>
        <taxon>Bacteroidota</taxon>
        <taxon>Cytophagia</taxon>
        <taxon>Cytophagales</taxon>
        <taxon>Cyclobacteriaceae</taxon>
        <taxon>Mongoliitalea</taxon>
    </lineage>
</organism>
<evidence type="ECO:0000259" key="8">
    <source>
        <dbReference type="Pfam" id="PF14322"/>
    </source>
</evidence>
<evidence type="ECO:0000256" key="2">
    <source>
        <dbReference type="ARBA" id="ARBA00006275"/>
    </source>
</evidence>
<evidence type="ECO:0000313" key="10">
    <source>
        <dbReference type="Proteomes" id="UP000642809"/>
    </source>
</evidence>
<reference evidence="9" key="2">
    <citation type="submission" date="2020-09" db="EMBL/GenBank/DDBJ databases">
        <authorList>
            <person name="Sun Q."/>
            <person name="Kim S."/>
        </authorList>
    </citation>
    <scope>NUCLEOTIDE SEQUENCE</scope>
    <source>
        <strain evidence="9">KCTC 23224</strain>
    </source>
</reference>
<dbReference type="InterPro" id="IPR012944">
    <property type="entry name" value="SusD_RagB_dom"/>
</dbReference>
<dbReference type="GO" id="GO:0009279">
    <property type="term" value="C:cell outer membrane"/>
    <property type="evidence" value="ECO:0007669"/>
    <property type="project" value="UniProtKB-SubCell"/>
</dbReference>
<keyword evidence="10" id="KW-1185">Reference proteome</keyword>
<evidence type="ECO:0000256" key="1">
    <source>
        <dbReference type="ARBA" id="ARBA00004442"/>
    </source>
</evidence>
<proteinExistence type="inferred from homology"/>
<dbReference type="Gene3D" id="1.25.40.390">
    <property type="match status" value="1"/>
</dbReference>
<feature type="repeat" description="TPR" evidence="6">
    <location>
        <begin position="216"/>
        <end position="249"/>
    </location>
</feature>
<dbReference type="Pfam" id="PF14322">
    <property type="entry name" value="SusD-like_3"/>
    <property type="match status" value="1"/>
</dbReference>
<name>A0A8J3CWN6_9BACT</name>
<dbReference type="SUPFAM" id="SSF48452">
    <property type="entry name" value="TPR-like"/>
    <property type="match status" value="1"/>
</dbReference>